<dbReference type="SUPFAM" id="SSF52540">
    <property type="entry name" value="P-loop containing nucleoside triphosphate hydrolases"/>
    <property type="match status" value="1"/>
</dbReference>
<feature type="region of interest" description="Disordered" evidence="1">
    <location>
        <begin position="1"/>
        <end position="25"/>
    </location>
</feature>
<dbReference type="EMBL" id="ML978124">
    <property type="protein sequence ID" value="KAF2100226.1"/>
    <property type="molecule type" value="Genomic_DNA"/>
</dbReference>
<reference evidence="3" key="1">
    <citation type="journal article" date="2020" name="Stud. Mycol.">
        <title>101 Dothideomycetes genomes: a test case for predicting lifestyles and emergence of pathogens.</title>
        <authorList>
            <person name="Haridas S."/>
            <person name="Albert R."/>
            <person name="Binder M."/>
            <person name="Bloem J."/>
            <person name="Labutti K."/>
            <person name="Salamov A."/>
            <person name="Andreopoulos B."/>
            <person name="Baker S."/>
            <person name="Barry K."/>
            <person name="Bills G."/>
            <person name="Bluhm B."/>
            <person name="Cannon C."/>
            <person name="Castanera R."/>
            <person name="Culley D."/>
            <person name="Daum C."/>
            <person name="Ezra D."/>
            <person name="Gonzalez J."/>
            <person name="Henrissat B."/>
            <person name="Kuo A."/>
            <person name="Liang C."/>
            <person name="Lipzen A."/>
            <person name="Lutzoni F."/>
            <person name="Magnuson J."/>
            <person name="Mondo S."/>
            <person name="Nolan M."/>
            <person name="Ohm R."/>
            <person name="Pangilinan J."/>
            <person name="Park H.-J."/>
            <person name="Ramirez L."/>
            <person name="Alfaro M."/>
            <person name="Sun H."/>
            <person name="Tritt A."/>
            <person name="Yoshinaga Y."/>
            <person name="Zwiers L.-H."/>
            <person name="Turgeon B."/>
            <person name="Goodwin S."/>
            <person name="Spatafora J."/>
            <person name="Crous P."/>
            <person name="Grigoriev I."/>
        </authorList>
    </citation>
    <scope>NUCLEOTIDE SEQUENCE</scope>
    <source>
        <strain evidence="3">CBS 133067</strain>
    </source>
</reference>
<dbReference type="Pfam" id="PF12770">
    <property type="entry name" value="CHAT"/>
    <property type="match status" value="1"/>
</dbReference>
<dbReference type="OrthoDB" id="5303793at2759"/>
<dbReference type="Proteomes" id="UP000799772">
    <property type="component" value="Unassembled WGS sequence"/>
</dbReference>
<gene>
    <name evidence="3" type="ORF">NA57DRAFT_73836</name>
</gene>
<sequence length="1498" mass="168103">MSSASRNTIQIISTSADKSHQATENSNTTRRCWYVDVVPPSPAKPHTVLLSDPFNEEQNSECSWYLNKYVQHEPFSERRAKEALQQLKTYGTRLIQDLELRDVVEKLSKSGEPITISVANNDPEVWEVNGLELIIVRDSQSDVPATNSPQLDLVGHQINILLVLARDLRREVSLREEINPHLAFGVLFSLKNELRKRNTPIQLNINIVRPGSFEALESHLKETENQHGKGFFHIVHFDLHGIISTDSQANLLFNSSSPSDFVTQPEPVEKVAGILHQFGITSVVLNACDSANTSRGVEANASDQFINQGVMNVLAISFKITSTAAEVFLHSFYHSLILGGHGFYSAAQRGRRALRADICRDARFNLKRDLNDSFVPVTYTSGNESKFQIPNSITASETEDSSIRTKTKQIWTSALESQLLAEKLIGRELDLLRLEKKLIAEKCLHLSGRAGVGKTSLLIHAIEIWMGTSFFEVFVGITFPPLDFNNYKSPIFASFDDFLQAYINELPLQSADKEELSKESPPISEPAPVYFTRRIHHLLSTVNSLLVFDSLHTLYVGMKISDEIDKLVSDINLFMATLLTFSREVANEKKLYIIFSSRCNKVLHPELVKGVKWDFSDGQFDVESLPLSASMQLARSAISNLAPKSPELADGDMAELELLLGLLDGNPSAILHVMQGKSATQSWAEYRRQVHLGILPPLGEDKNEPVYGEIGRFVGRLSEEVISGLIYYSLFWKEGMPLTSTIAELHLLGLMSFTETTVHSLNFTADRGFIDWKRAGDDAEIPWIHPLMTLCARSYAQEYAQNQTNVATSPTEVISSAVLAALGQSYSILIPEDKIVAINKVPQLFLTSVEKHSMKRFISVYLKGYNYNDAFSNWAKESANLETCIAICLRNPPSSIDQLPLDFFGQCVSGIRMTGSPAEISLFSKLFVEFFQLVISINKGLAFGPDDDSQRFSLVMSTCLAAMYNSELLQKEKFSEYSQLAVDIIRASEKEFGPYQNHRVQYMKGLALRYRGMSLITEGKAEAANEYFQEMLDLEGGLLQEPEKLAFGFTKDQVDDVIQNLGLTGEEAATKEEQLKNMASGSYWTTYMKSRRNIMRVTTLPAMAEKEGDSVLSSRAFRGILAKASAGMKQVLEQGEAMGMQGIEQDTRWWPEGVDLNYYVRRQADTTEKLRAFEDAVNSGDSARVQKLQSEMFMQSLKTLDMEEILWKLVNMLKGDKGEVTGEQNQEIAQSALSNAIDIATTRGDDPNAIEALKIWKELPSTRMSGIQFTTREVERVQKFMKLQLEGASSMQVSPSRRADIQLKHAQLMMSYEQALFSGNVDETRDCLNGLEEFIQLPETGHYGALYDDEWFHNARGRLESLDQFAEASIKWNEHMSENNFQAALDIISEFEKGLDPAIAMDARLVRSEVLGEMELTAVKNWLSMTLQQLPVNPHKAGYRKTSEDLETISNYLHQSDRIASTEKGRELIDTVASKLAVVSLLNDMTPEEPEPRRFVLM</sequence>
<name>A0A9P4M713_9PEZI</name>
<organism evidence="3 4">
    <name type="scientific">Rhizodiscina lignyota</name>
    <dbReference type="NCBI Taxonomy" id="1504668"/>
    <lineage>
        <taxon>Eukaryota</taxon>
        <taxon>Fungi</taxon>
        <taxon>Dikarya</taxon>
        <taxon>Ascomycota</taxon>
        <taxon>Pezizomycotina</taxon>
        <taxon>Dothideomycetes</taxon>
        <taxon>Pleosporomycetidae</taxon>
        <taxon>Aulographales</taxon>
        <taxon>Rhizodiscinaceae</taxon>
        <taxon>Rhizodiscina</taxon>
    </lineage>
</organism>
<evidence type="ECO:0000256" key="1">
    <source>
        <dbReference type="SAM" id="MobiDB-lite"/>
    </source>
</evidence>
<evidence type="ECO:0000313" key="3">
    <source>
        <dbReference type="EMBL" id="KAF2100226.1"/>
    </source>
</evidence>
<evidence type="ECO:0000313" key="4">
    <source>
        <dbReference type="Proteomes" id="UP000799772"/>
    </source>
</evidence>
<evidence type="ECO:0000259" key="2">
    <source>
        <dbReference type="Pfam" id="PF12770"/>
    </source>
</evidence>
<comment type="caution">
    <text evidence="3">The sequence shown here is derived from an EMBL/GenBank/DDBJ whole genome shotgun (WGS) entry which is preliminary data.</text>
</comment>
<protein>
    <recommendedName>
        <fullName evidence="2">CHAT domain-containing protein</fullName>
    </recommendedName>
</protein>
<keyword evidence="4" id="KW-1185">Reference proteome</keyword>
<feature type="domain" description="CHAT" evidence="2">
    <location>
        <begin position="205"/>
        <end position="360"/>
    </location>
</feature>
<accession>A0A9P4M713</accession>
<proteinExistence type="predicted"/>
<dbReference type="InterPro" id="IPR027417">
    <property type="entry name" value="P-loop_NTPase"/>
</dbReference>
<dbReference type="InterPro" id="IPR024983">
    <property type="entry name" value="CHAT_dom"/>
</dbReference>